<dbReference type="AlphaFoldDB" id="A0A7S6WR16"/>
<accession>A0A7S6WR16</accession>
<sequence>MKWFTIINNPHNNYCGFDRSYSVWKEDEKYYNFNIIQDYVVEDNNSKELINYYNSNKLNFKKNKLLCISNEEIGNDNFNFIGFDCGYFEDVQADFYIGFSSIVNEVVRMNNEFCYRYRKCLNKYLLFQNIEDAVLYSNERDNILLENRYHLEDAFQNFTIMHIYLYNSKFDIL</sequence>
<organism evidence="1 2">
    <name type="scientific">Treponema pedis</name>
    <dbReference type="NCBI Taxonomy" id="409322"/>
    <lineage>
        <taxon>Bacteria</taxon>
        <taxon>Pseudomonadati</taxon>
        <taxon>Spirochaetota</taxon>
        <taxon>Spirochaetia</taxon>
        <taxon>Spirochaetales</taxon>
        <taxon>Treponemataceae</taxon>
        <taxon>Treponema</taxon>
    </lineage>
</organism>
<name>A0A7S6WR16_9SPIR</name>
<proteinExistence type="predicted"/>
<dbReference type="RefSeq" id="WP_024469263.1">
    <property type="nucleotide sequence ID" value="NZ_CP061839.1"/>
</dbReference>
<gene>
    <name evidence="1" type="ORF">IFE08_05280</name>
</gene>
<dbReference type="EMBL" id="CP061839">
    <property type="protein sequence ID" value="QOW61783.1"/>
    <property type="molecule type" value="Genomic_DNA"/>
</dbReference>
<dbReference type="Proteomes" id="UP000593915">
    <property type="component" value="Chromosome"/>
</dbReference>
<protein>
    <submittedName>
        <fullName evidence="1">Uncharacterized protein</fullName>
    </submittedName>
</protein>
<reference evidence="1 2" key="1">
    <citation type="submission" date="2020-09" db="EMBL/GenBank/DDBJ databases">
        <title>Characterization of Treponema spp. from bovine digital dermatitis in Korea.</title>
        <authorList>
            <person name="Espiritu H.M."/>
            <person name="Cho Y.I."/>
            <person name="Mamuad L."/>
        </authorList>
    </citation>
    <scope>NUCLEOTIDE SEQUENCE [LARGE SCALE GENOMIC DNA]</scope>
    <source>
        <strain evidence="1 2">KS1</strain>
    </source>
</reference>
<evidence type="ECO:0000313" key="1">
    <source>
        <dbReference type="EMBL" id="QOW61783.1"/>
    </source>
</evidence>
<evidence type="ECO:0000313" key="2">
    <source>
        <dbReference type="Proteomes" id="UP000593915"/>
    </source>
</evidence>